<reference evidence="1" key="1">
    <citation type="submission" date="2020-11" db="EMBL/GenBank/DDBJ databases">
        <authorList>
            <consortium name="DOE Joint Genome Institute"/>
            <person name="Ahrendt S."/>
            <person name="Riley R."/>
            <person name="Andreopoulos W."/>
            <person name="Labutti K."/>
            <person name="Pangilinan J."/>
            <person name="Ruiz-Duenas F.J."/>
            <person name="Barrasa J.M."/>
            <person name="Sanchez-Garcia M."/>
            <person name="Camarero S."/>
            <person name="Miyauchi S."/>
            <person name="Serrano A."/>
            <person name="Linde D."/>
            <person name="Babiker R."/>
            <person name="Drula E."/>
            <person name="Ayuso-Fernandez I."/>
            <person name="Pacheco R."/>
            <person name="Padilla G."/>
            <person name="Ferreira P."/>
            <person name="Barriuso J."/>
            <person name="Kellner H."/>
            <person name="Castanera R."/>
            <person name="Alfaro M."/>
            <person name="Ramirez L."/>
            <person name="Pisabarro A.G."/>
            <person name="Kuo A."/>
            <person name="Tritt A."/>
            <person name="Lipzen A."/>
            <person name="He G."/>
            <person name="Yan M."/>
            <person name="Ng V."/>
            <person name="Cullen D."/>
            <person name="Martin F."/>
            <person name="Rosso M.-N."/>
            <person name="Henrissat B."/>
            <person name="Hibbett D."/>
            <person name="Martinez A.T."/>
            <person name="Grigoriev I.V."/>
        </authorList>
    </citation>
    <scope>NUCLEOTIDE SEQUENCE</scope>
    <source>
        <strain evidence="1">ATCC 90797</strain>
    </source>
</reference>
<name>A0A9P6DI90_PLEER</name>
<proteinExistence type="predicted"/>
<dbReference type="AlphaFoldDB" id="A0A9P6DI90"/>
<evidence type="ECO:0000313" key="2">
    <source>
        <dbReference type="Proteomes" id="UP000807025"/>
    </source>
</evidence>
<dbReference type="EMBL" id="MU154534">
    <property type="protein sequence ID" value="KAF9499014.1"/>
    <property type="molecule type" value="Genomic_DNA"/>
</dbReference>
<keyword evidence="2" id="KW-1185">Reference proteome</keyword>
<sequence length="462" mass="52226">MCSSCDAWEKEIEIEKKTSCVTVTIVKRGTSWDHALTVSMPSRKCQQVLDLDHLRLSQSTWATTQFETDFVDGTEHEYTAYNYVPHQDSGIQFTTNAPTVVPNRTTPMVLDQEYTEDEQITVSAALKTKVQELQWHILCWAKCALKNGQANEIRQIMNLQEKISKGISDIALQSHVLGIEGCNIHNIDPPASMMGTEPLPSNALFSSLNDFEPPDHDIDVDNEESSDKVNVPTVLTVAVTFPPLAEHPTMASLSNTDTHMCAENIIIPLPSTVSQCAVQLRSHELALREHQTNALLKLLCEIIAEKSMLYSHTLCGAGQQLIKTRSRDQINMLNKKRSDLVFKELSKADIKSNTYVVNPNQPGSTTLNLSWIWHVGQDDESALAALQEMFNDHIIKLDNHWEELLLVKYKMKWTVRYFKHNHDIWVDWSSGSSPVATAYAQRKATQYLWQAQVAEGEFIKYN</sequence>
<evidence type="ECO:0000313" key="1">
    <source>
        <dbReference type="EMBL" id="KAF9499014.1"/>
    </source>
</evidence>
<accession>A0A9P6DI90</accession>
<organism evidence="1 2">
    <name type="scientific">Pleurotus eryngii</name>
    <name type="common">Boletus of the steppes</name>
    <dbReference type="NCBI Taxonomy" id="5323"/>
    <lineage>
        <taxon>Eukaryota</taxon>
        <taxon>Fungi</taxon>
        <taxon>Dikarya</taxon>
        <taxon>Basidiomycota</taxon>
        <taxon>Agaricomycotina</taxon>
        <taxon>Agaricomycetes</taxon>
        <taxon>Agaricomycetidae</taxon>
        <taxon>Agaricales</taxon>
        <taxon>Pleurotineae</taxon>
        <taxon>Pleurotaceae</taxon>
        <taxon>Pleurotus</taxon>
    </lineage>
</organism>
<comment type="caution">
    <text evidence="1">The sequence shown here is derived from an EMBL/GenBank/DDBJ whole genome shotgun (WGS) entry which is preliminary data.</text>
</comment>
<gene>
    <name evidence="1" type="ORF">BDN71DRAFT_1428363</name>
</gene>
<protein>
    <submittedName>
        <fullName evidence="1">Uncharacterized protein</fullName>
    </submittedName>
</protein>
<dbReference type="Proteomes" id="UP000807025">
    <property type="component" value="Unassembled WGS sequence"/>
</dbReference>